<evidence type="ECO:0000256" key="1">
    <source>
        <dbReference type="SAM" id="MobiDB-lite"/>
    </source>
</evidence>
<evidence type="ECO:0000313" key="2">
    <source>
        <dbReference type="EMBL" id="KAJ1091721.1"/>
    </source>
</evidence>
<dbReference type="EMBL" id="JANPWB010000015">
    <property type="protein sequence ID" value="KAJ1091721.1"/>
    <property type="molecule type" value="Genomic_DNA"/>
</dbReference>
<organism evidence="2 3">
    <name type="scientific">Pleurodeles waltl</name>
    <name type="common">Iberian ribbed newt</name>
    <dbReference type="NCBI Taxonomy" id="8319"/>
    <lineage>
        <taxon>Eukaryota</taxon>
        <taxon>Metazoa</taxon>
        <taxon>Chordata</taxon>
        <taxon>Craniata</taxon>
        <taxon>Vertebrata</taxon>
        <taxon>Euteleostomi</taxon>
        <taxon>Amphibia</taxon>
        <taxon>Batrachia</taxon>
        <taxon>Caudata</taxon>
        <taxon>Salamandroidea</taxon>
        <taxon>Salamandridae</taxon>
        <taxon>Pleurodelinae</taxon>
        <taxon>Pleurodeles</taxon>
    </lineage>
</organism>
<dbReference type="Proteomes" id="UP001066276">
    <property type="component" value="Chromosome 11"/>
</dbReference>
<name>A0AAV7LJV4_PLEWA</name>
<sequence>MNLPCRRASPLSGNWAFTWVLNARPGRTAGARNASQDDVEKLLYDMKWQRLEEEGEEKRCEDSYGDERDPGAEV</sequence>
<comment type="caution">
    <text evidence="2">The sequence shown here is derived from an EMBL/GenBank/DDBJ whole genome shotgun (WGS) entry which is preliminary data.</text>
</comment>
<gene>
    <name evidence="2" type="ORF">NDU88_004838</name>
</gene>
<keyword evidence="3" id="KW-1185">Reference proteome</keyword>
<evidence type="ECO:0000313" key="3">
    <source>
        <dbReference type="Proteomes" id="UP001066276"/>
    </source>
</evidence>
<protein>
    <submittedName>
        <fullName evidence="2">Uncharacterized protein</fullName>
    </submittedName>
</protein>
<proteinExistence type="predicted"/>
<dbReference type="AlphaFoldDB" id="A0AAV7LJV4"/>
<reference evidence="2" key="1">
    <citation type="journal article" date="2022" name="bioRxiv">
        <title>Sequencing and chromosome-scale assembly of the giantPleurodeles waltlgenome.</title>
        <authorList>
            <person name="Brown T."/>
            <person name="Elewa A."/>
            <person name="Iarovenko S."/>
            <person name="Subramanian E."/>
            <person name="Araus A.J."/>
            <person name="Petzold A."/>
            <person name="Susuki M."/>
            <person name="Suzuki K.-i.T."/>
            <person name="Hayashi T."/>
            <person name="Toyoda A."/>
            <person name="Oliveira C."/>
            <person name="Osipova E."/>
            <person name="Leigh N.D."/>
            <person name="Simon A."/>
            <person name="Yun M.H."/>
        </authorList>
    </citation>
    <scope>NUCLEOTIDE SEQUENCE</scope>
    <source>
        <strain evidence="2">20211129_DDA</strain>
        <tissue evidence="2">Liver</tissue>
    </source>
</reference>
<accession>A0AAV7LJV4</accession>
<feature type="region of interest" description="Disordered" evidence="1">
    <location>
        <begin position="55"/>
        <end position="74"/>
    </location>
</feature>